<keyword evidence="3" id="KW-1185">Reference proteome</keyword>
<proteinExistence type="predicted"/>
<dbReference type="SUPFAM" id="SSF52200">
    <property type="entry name" value="Toll/Interleukin receptor TIR domain"/>
    <property type="match status" value="1"/>
</dbReference>
<dbReference type="PANTHER" id="PTHR16253:SF0">
    <property type="entry name" value="TETRATRICOPEPTIDE REPEAT PROTEIN 22"/>
    <property type="match status" value="1"/>
</dbReference>
<dbReference type="InterPro" id="IPR043472">
    <property type="entry name" value="Macro_dom-like"/>
</dbReference>
<evidence type="ECO:0000259" key="1">
    <source>
        <dbReference type="PROSITE" id="PS50104"/>
    </source>
</evidence>
<dbReference type="OrthoDB" id="650287at2"/>
<dbReference type="PANTHER" id="PTHR16253">
    <property type="entry name" value="TETRATRICOPEPTIDE REPEAT PROTEIN 22"/>
    <property type="match status" value="1"/>
</dbReference>
<dbReference type="SMART" id="SM00255">
    <property type="entry name" value="TIR"/>
    <property type="match status" value="1"/>
</dbReference>
<dbReference type="RefSeq" id="WP_151969882.1">
    <property type="nucleotide sequence ID" value="NZ_AP019860.1"/>
</dbReference>
<reference evidence="2 3" key="1">
    <citation type="submission" date="2019-08" db="EMBL/GenBank/DDBJ databases">
        <title>Complete genome sequence of Candidatus Uab amorphum.</title>
        <authorList>
            <person name="Shiratori T."/>
            <person name="Suzuki S."/>
            <person name="Kakizawa Y."/>
            <person name="Ishida K."/>
        </authorList>
    </citation>
    <scope>NUCLEOTIDE SEQUENCE [LARGE SCALE GENOMIC DNA]</scope>
    <source>
        <strain evidence="2 3">SRT547</strain>
    </source>
</reference>
<dbReference type="InterPro" id="IPR035897">
    <property type="entry name" value="Toll_tir_struct_dom_sf"/>
</dbReference>
<dbReference type="Pfam" id="PF13676">
    <property type="entry name" value="TIR_2"/>
    <property type="match status" value="1"/>
</dbReference>
<evidence type="ECO:0000313" key="2">
    <source>
        <dbReference type="EMBL" id="BBM85792.1"/>
    </source>
</evidence>
<organism evidence="2 3">
    <name type="scientific">Uabimicrobium amorphum</name>
    <dbReference type="NCBI Taxonomy" id="2596890"/>
    <lineage>
        <taxon>Bacteria</taxon>
        <taxon>Pseudomonadati</taxon>
        <taxon>Planctomycetota</taxon>
        <taxon>Candidatus Uabimicrobiia</taxon>
        <taxon>Candidatus Uabimicrobiales</taxon>
        <taxon>Candidatus Uabimicrobiaceae</taxon>
        <taxon>Candidatus Uabimicrobium</taxon>
    </lineage>
</organism>
<dbReference type="EMBL" id="AP019860">
    <property type="protein sequence ID" value="BBM85792.1"/>
    <property type="molecule type" value="Genomic_DNA"/>
</dbReference>
<gene>
    <name evidence="2" type="ORF">UABAM_04170</name>
</gene>
<dbReference type="KEGG" id="uam:UABAM_04170"/>
<dbReference type="PROSITE" id="PS50104">
    <property type="entry name" value="TIR"/>
    <property type="match status" value="1"/>
</dbReference>
<feature type="domain" description="TIR" evidence="1">
    <location>
        <begin position="210"/>
        <end position="336"/>
    </location>
</feature>
<dbReference type="Gene3D" id="3.40.50.10140">
    <property type="entry name" value="Toll/interleukin-1 receptor homology (TIR) domain"/>
    <property type="match status" value="1"/>
</dbReference>
<dbReference type="GO" id="GO:0007165">
    <property type="term" value="P:signal transduction"/>
    <property type="evidence" value="ECO:0007669"/>
    <property type="project" value="InterPro"/>
</dbReference>
<name>A0A5S9IQW0_UABAM</name>
<dbReference type="Proteomes" id="UP000326354">
    <property type="component" value="Chromosome"/>
</dbReference>
<dbReference type="InterPro" id="IPR000157">
    <property type="entry name" value="TIR_dom"/>
</dbReference>
<dbReference type="InterPro" id="IPR042342">
    <property type="entry name" value="TTC22"/>
</dbReference>
<dbReference type="AlphaFoldDB" id="A0A5S9IQW0"/>
<dbReference type="Gene3D" id="3.40.220.10">
    <property type="entry name" value="Leucine Aminopeptidase, subunit E, domain 1"/>
    <property type="match status" value="1"/>
</dbReference>
<evidence type="ECO:0000313" key="3">
    <source>
        <dbReference type="Proteomes" id="UP000326354"/>
    </source>
</evidence>
<sequence length="398" mass="45352">MQLINNIAVYHNSEPRFIELHKGDLSQIPDKDAVDILVVSSFPGDYNEVPGTLIGALSDQGVSVGKLAKDKESDLRDTFSCWLSKEVENKGVNFKKILCFEPRKREQHVPEVIGDIFQSLIAFLSNSESLQDVAMPLVATGSQRASKNEILTALVEAAAHWLGMGLPVKRIKIAIYNQSSVDEAMDVFSQLKEKYHQQAPLKEKSKDDSYQYDIFISYSHQNTAEANHLVSLLKELDDKLRIFIDRKELDVGCAWQQQIYDALDSCRKVVALYSTDYLNSKVCKEEFNIALYRDRDREENVLFPIYLYSAALPTYMKVLQYIDCREGDQNKLRVACKKIISDESSQKLSGVTTTQSSNKDDVYSLIRELQAQMSTTTDKLNDMQHKLDKLYKRVFDSE</sequence>
<protein>
    <recommendedName>
        <fullName evidence="1">TIR domain-containing protein</fullName>
    </recommendedName>
</protein>
<accession>A0A5S9IQW0</accession>